<evidence type="ECO:0000313" key="2">
    <source>
        <dbReference type="EMBL" id="MBR8535760.1"/>
    </source>
</evidence>
<reference evidence="2" key="2">
    <citation type="submission" date="2021-04" db="EMBL/GenBank/DDBJ databases">
        <authorList>
            <person name="Zhang T."/>
            <person name="Zhang Y."/>
            <person name="Lu D."/>
            <person name="Zuo D."/>
            <person name="Du Z."/>
        </authorList>
    </citation>
    <scope>NUCLEOTIDE SEQUENCE</scope>
    <source>
        <strain evidence="2">JR1</strain>
    </source>
</reference>
<organism evidence="2 3">
    <name type="scientific">Carboxylicivirga sediminis</name>
    <dbReference type="NCBI Taxonomy" id="2006564"/>
    <lineage>
        <taxon>Bacteria</taxon>
        <taxon>Pseudomonadati</taxon>
        <taxon>Bacteroidota</taxon>
        <taxon>Bacteroidia</taxon>
        <taxon>Marinilabiliales</taxon>
        <taxon>Marinilabiliaceae</taxon>
        <taxon>Carboxylicivirga</taxon>
    </lineage>
</organism>
<dbReference type="RefSeq" id="WP_212190023.1">
    <property type="nucleotide sequence ID" value="NZ_JAGTAR010000012.1"/>
</dbReference>
<feature type="signal peptide" evidence="1">
    <location>
        <begin position="1"/>
        <end position="19"/>
    </location>
</feature>
<gene>
    <name evidence="2" type="ORF">KDU71_09350</name>
</gene>
<dbReference type="Proteomes" id="UP000679220">
    <property type="component" value="Unassembled WGS sequence"/>
</dbReference>
<dbReference type="SMART" id="SM00028">
    <property type="entry name" value="TPR"/>
    <property type="match status" value="2"/>
</dbReference>
<name>A0A941F5S4_9BACT</name>
<evidence type="ECO:0000256" key="1">
    <source>
        <dbReference type="SAM" id="SignalP"/>
    </source>
</evidence>
<dbReference type="EMBL" id="JAGTAR010000012">
    <property type="protein sequence ID" value="MBR8535760.1"/>
    <property type="molecule type" value="Genomic_DNA"/>
</dbReference>
<dbReference type="InterPro" id="IPR011990">
    <property type="entry name" value="TPR-like_helical_dom_sf"/>
</dbReference>
<reference evidence="2" key="1">
    <citation type="journal article" date="2018" name="Int. J. Syst. Evol. Microbiol.">
        <title>Carboxylicivirga sediminis sp. nov., isolated from coastal sediment.</title>
        <authorList>
            <person name="Wang F.Q."/>
            <person name="Ren L.H."/>
            <person name="Zou R.J."/>
            <person name="Sun Y.Z."/>
            <person name="Liu X.J."/>
            <person name="Jiang F."/>
            <person name="Liu L.J."/>
        </authorList>
    </citation>
    <scope>NUCLEOTIDE SEQUENCE</scope>
    <source>
        <strain evidence="2">JR1</strain>
    </source>
</reference>
<keyword evidence="1" id="KW-0732">Signal</keyword>
<dbReference type="InterPro" id="IPR019734">
    <property type="entry name" value="TPR_rpt"/>
</dbReference>
<proteinExistence type="predicted"/>
<dbReference type="Gene3D" id="1.25.40.10">
    <property type="entry name" value="Tetratricopeptide repeat domain"/>
    <property type="match status" value="1"/>
</dbReference>
<sequence>MKYLATLSLVLMVAFGAYAQEESAAELKNQGNEALRAKNYKGALELFEKAIATWGEEPMDEAMVYNAATCARKIKNYDKAINLYGESKKLNYKADVSTYYIASALKSADKDAEMEKVLLAGIEEYGTSKYVAHMKKMLAGYYVKESNELYTKGQGILNTRVDGNRDEWDAIKEKAKVVLDEAADLAKKALEYDAANKNAQAILSGIDTFLAS</sequence>
<accession>A0A941F5S4</accession>
<protein>
    <submittedName>
        <fullName evidence="2">Tetratricopeptide repeat protein</fullName>
    </submittedName>
</protein>
<evidence type="ECO:0000313" key="3">
    <source>
        <dbReference type="Proteomes" id="UP000679220"/>
    </source>
</evidence>
<dbReference type="AlphaFoldDB" id="A0A941F5S4"/>
<comment type="caution">
    <text evidence="2">The sequence shown here is derived from an EMBL/GenBank/DDBJ whole genome shotgun (WGS) entry which is preliminary data.</text>
</comment>
<feature type="chain" id="PRO_5036968574" evidence="1">
    <location>
        <begin position="20"/>
        <end position="212"/>
    </location>
</feature>
<dbReference type="SUPFAM" id="SSF48452">
    <property type="entry name" value="TPR-like"/>
    <property type="match status" value="1"/>
</dbReference>
<keyword evidence="3" id="KW-1185">Reference proteome</keyword>